<dbReference type="Proteomes" id="UP000886520">
    <property type="component" value="Chromosome 10"/>
</dbReference>
<reference evidence="2" key="1">
    <citation type="submission" date="2021-01" db="EMBL/GenBank/DDBJ databases">
        <title>Adiantum capillus-veneris genome.</title>
        <authorList>
            <person name="Fang Y."/>
            <person name="Liao Q."/>
        </authorList>
    </citation>
    <scope>NUCLEOTIDE SEQUENCE</scope>
    <source>
        <strain evidence="2">H3</strain>
        <tissue evidence="2">Leaf</tissue>
    </source>
</reference>
<sequence>MCYGGDEKSYPYGQLDHHIAAVTVRQNAAPTGRRMWGVQGVGQADQAVLPWLDEGGRGELTQSSRARKAVRGGEK</sequence>
<feature type="region of interest" description="Disordered" evidence="1">
    <location>
        <begin position="55"/>
        <end position="75"/>
    </location>
</feature>
<keyword evidence="3" id="KW-1185">Reference proteome</keyword>
<accession>A0A9D4UUU3</accession>
<comment type="caution">
    <text evidence="2">The sequence shown here is derived from an EMBL/GenBank/DDBJ whole genome shotgun (WGS) entry which is preliminary data.</text>
</comment>
<proteinExistence type="predicted"/>
<evidence type="ECO:0000313" key="3">
    <source>
        <dbReference type="Proteomes" id="UP000886520"/>
    </source>
</evidence>
<evidence type="ECO:0000256" key="1">
    <source>
        <dbReference type="SAM" id="MobiDB-lite"/>
    </source>
</evidence>
<name>A0A9D4UUU3_ADICA</name>
<protein>
    <submittedName>
        <fullName evidence="2">Uncharacterized protein</fullName>
    </submittedName>
</protein>
<feature type="compositionally biased region" description="Basic residues" evidence="1">
    <location>
        <begin position="65"/>
        <end position="75"/>
    </location>
</feature>
<evidence type="ECO:0000313" key="2">
    <source>
        <dbReference type="EMBL" id="KAI5074565.1"/>
    </source>
</evidence>
<dbReference type="AlphaFoldDB" id="A0A9D4UUU3"/>
<organism evidence="2 3">
    <name type="scientific">Adiantum capillus-veneris</name>
    <name type="common">Maidenhair fern</name>
    <dbReference type="NCBI Taxonomy" id="13818"/>
    <lineage>
        <taxon>Eukaryota</taxon>
        <taxon>Viridiplantae</taxon>
        <taxon>Streptophyta</taxon>
        <taxon>Embryophyta</taxon>
        <taxon>Tracheophyta</taxon>
        <taxon>Polypodiopsida</taxon>
        <taxon>Polypodiidae</taxon>
        <taxon>Polypodiales</taxon>
        <taxon>Pteridineae</taxon>
        <taxon>Pteridaceae</taxon>
        <taxon>Vittarioideae</taxon>
        <taxon>Adiantum</taxon>
    </lineage>
</organism>
<dbReference type="EMBL" id="JABFUD020000010">
    <property type="protein sequence ID" value="KAI5074565.1"/>
    <property type="molecule type" value="Genomic_DNA"/>
</dbReference>
<gene>
    <name evidence="2" type="ORF">GOP47_0010526</name>
</gene>